<evidence type="ECO:0000313" key="1">
    <source>
        <dbReference type="EMBL" id="CAG8487139.1"/>
    </source>
</evidence>
<reference evidence="1" key="1">
    <citation type="submission" date="2021-06" db="EMBL/GenBank/DDBJ databases">
        <authorList>
            <person name="Kallberg Y."/>
            <person name="Tangrot J."/>
            <person name="Rosling A."/>
        </authorList>
    </citation>
    <scope>NUCLEOTIDE SEQUENCE</scope>
    <source>
        <strain evidence="1">FL130A</strain>
    </source>
</reference>
<gene>
    <name evidence="1" type="ORF">ALEPTO_LOCUS2790</name>
</gene>
<dbReference type="EMBL" id="CAJVPS010000451">
    <property type="protein sequence ID" value="CAG8487139.1"/>
    <property type="molecule type" value="Genomic_DNA"/>
</dbReference>
<protein>
    <submittedName>
        <fullName evidence="1">14119_t:CDS:1</fullName>
    </submittedName>
</protein>
<evidence type="ECO:0000313" key="2">
    <source>
        <dbReference type="Proteomes" id="UP000789508"/>
    </source>
</evidence>
<dbReference type="AlphaFoldDB" id="A0A9N8WK08"/>
<dbReference type="Proteomes" id="UP000789508">
    <property type="component" value="Unassembled WGS sequence"/>
</dbReference>
<comment type="caution">
    <text evidence="1">The sequence shown here is derived from an EMBL/GenBank/DDBJ whole genome shotgun (WGS) entry which is preliminary data.</text>
</comment>
<accession>A0A9N8WK08</accession>
<keyword evidence="2" id="KW-1185">Reference proteome</keyword>
<proteinExistence type="predicted"/>
<sequence>MPSDATGRETLHYLYKCSNQQAKHYLILSNHNKYQPTHLLFNHNNHQQTNLDFSAFQPQKPQAPTNAFGFNAFQPQQSQQQPSTSEVGLSCGGFCGWKVLIGFSDFQSQQSPTNEQLPVNKSGSSAFQLQQTAPSEFGFNPSTGKGPELYLSNPFQPPQAPTHEFGFNPPAGAFLTF</sequence>
<name>A0A9N8WK08_9GLOM</name>
<organism evidence="1 2">
    <name type="scientific">Ambispora leptoticha</name>
    <dbReference type="NCBI Taxonomy" id="144679"/>
    <lineage>
        <taxon>Eukaryota</taxon>
        <taxon>Fungi</taxon>
        <taxon>Fungi incertae sedis</taxon>
        <taxon>Mucoromycota</taxon>
        <taxon>Glomeromycotina</taxon>
        <taxon>Glomeromycetes</taxon>
        <taxon>Archaeosporales</taxon>
        <taxon>Ambisporaceae</taxon>
        <taxon>Ambispora</taxon>
    </lineage>
</organism>